<dbReference type="InterPro" id="IPR022484">
    <property type="entry name" value="PEP-CTERM/exosrtase_acylTfrase"/>
</dbReference>
<protein>
    <submittedName>
        <fullName evidence="1">PEP-CTERM/exosortase system-associated acyltransferase</fullName>
    </submittedName>
</protein>
<dbReference type="Gene3D" id="3.40.630.30">
    <property type="match status" value="1"/>
</dbReference>
<organism evidence="1 2">
    <name type="scientific">Paremcibacter congregatus</name>
    <dbReference type="NCBI Taxonomy" id="2043170"/>
    <lineage>
        <taxon>Bacteria</taxon>
        <taxon>Pseudomonadati</taxon>
        <taxon>Pseudomonadota</taxon>
        <taxon>Alphaproteobacteria</taxon>
        <taxon>Emcibacterales</taxon>
        <taxon>Emcibacteraceae</taxon>
        <taxon>Paremcibacter</taxon>
    </lineage>
</organism>
<dbReference type="EMBL" id="PDEM01000031">
    <property type="protein sequence ID" value="PHZ83762.1"/>
    <property type="molecule type" value="Genomic_DNA"/>
</dbReference>
<reference evidence="1 2" key="1">
    <citation type="submission" date="2017-10" db="EMBL/GenBank/DDBJ databases">
        <title>Frigbacter circumglobatus gen. nov. sp. nov., isolated from sediment cultured in situ.</title>
        <authorList>
            <person name="Zhao Z."/>
        </authorList>
    </citation>
    <scope>NUCLEOTIDE SEQUENCE [LARGE SCALE GENOMIC DNA]</scope>
    <source>
        <strain evidence="1 2">ZYL</strain>
    </source>
</reference>
<dbReference type="SUPFAM" id="SSF55729">
    <property type="entry name" value="Acyl-CoA N-acyltransferases (Nat)"/>
    <property type="match status" value="1"/>
</dbReference>
<keyword evidence="1" id="KW-0808">Transferase</keyword>
<dbReference type="InParanoid" id="A0A2G4YN61"/>
<comment type="caution">
    <text evidence="1">The sequence shown here is derived from an EMBL/GenBank/DDBJ whole genome shotgun (WGS) entry which is preliminary data.</text>
</comment>
<accession>A0A2G4YN61</accession>
<dbReference type="Proteomes" id="UP000229730">
    <property type="component" value="Unassembled WGS sequence"/>
</dbReference>
<dbReference type="GO" id="GO:0016746">
    <property type="term" value="F:acyltransferase activity"/>
    <property type="evidence" value="ECO:0007669"/>
    <property type="project" value="UniProtKB-KW"/>
</dbReference>
<dbReference type="Pfam" id="PF13444">
    <property type="entry name" value="Acetyltransf_5"/>
    <property type="match status" value="1"/>
</dbReference>
<dbReference type="InterPro" id="IPR016181">
    <property type="entry name" value="Acyl_CoA_acyltransferase"/>
</dbReference>
<evidence type="ECO:0000313" key="1">
    <source>
        <dbReference type="EMBL" id="PHZ83762.1"/>
    </source>
</evidence>
<dbReference type="OrthoDB" id="582214at2"/>
<dbReference type="NCBIfam" id="TIGR03694">
    <property type="entry name" value="exosort_acyl"/>
    <property type="match status" value="1"/>
</dbReference>
<dbReference type="AlphaFoldDB" id="A0A2G4YN61"/>
<keyword evidence="2" id="KW-1185">Reference proteome</keyword>
<sequence>MPQIAAKAESYRKSESVEARMKSGVTPDTVKKRFWDKDVAFPSRLVENMRELQKLYQLRYDVYCLQKGFLNPEHYPDNCEIDDFDRHSLHFGAFDDLGNALGTLRLVRNSELGFPMLGHCKIDDPDHIPETAGEISRLAVSKMIRKRQDDGDYGMAVANAPIDAPLGAPKDNRRRHRPDIVVGLYKSLYQESKRSGITHWIAAMEPSLLKLLRRFYFNFEAIGPEVDYYGPVRPYMVSLNNVEDQVYKSSKPFYASFVKGLPPELIRHPVS</sequence>
<name>A0A2G4YN61_9PROT</name>
<proteinExistence type="predicted"/>
<keyword evidence="1" id="KW-0012">Acyltransferase</keyword>
<dbReference type="RefSeq" id="WP_099474858.1">
    <property type="nucleotide sequence ID" value="NZ_CP041025.1"/>
</dbReference>
<gene>
    <name evidence="1" type="ORF">CRD36_15470</name>
</gene>
<evidence type="ECO:0000313" key="2">
    <source>
        <dbReference type="Proteomes" id="UP000229730"/>
    </source>
</evidence>